<evidence type="ECO:0000256" key="6">
    <source>
        <dbReference type="RuleBase" id="RU004468"/>
    </source>
</evidence>
<dbReference type="NCBIfam" id="NF007154">
    <property type="entry name" value="PRK09589.1"/>
    <property type="match status" value="1"/>
</dbReference>
<keyword evidence="10" id="KW-1185">Reference proteome</keyword>
<keyword evidence="2 6" id="KW-0378">Hydrolase</keyword>
<dbReference type="PROSITE" id="PS00572">
    <property type="entry name" value="GLYCOSYL_HYDROL_F1_1"/>
    <property type="match status" value="1"/>
</dbReference>
<dbReference type="FunFam" id="3.20.20.80:FF:000004">
    <property type="entry name" value="Beta-glucosidase 6-phospho-beta-glucosidase"/>
    <property type="match status" value="1"/>
</dbReference>
<evidence type="ECO:0000256" key="3">
    <source>
        <dbReference type="ARBA" id="ARBA00023295"/>
    </source>
</evidence>
<dbReference type="Pfam" id="PF00232">
    <property type="entry name" value="Glyco_hydro_1"/>
    <property type="match status" value="1"/>
</dbReference>
<dbReference type="PATRIC" id="fig|1158601.3.peg.3231"/>
<reference evidence="8 10" key="2">
    <citation type="submission" date="2013-03" db="EMBL/GenBank/DDBJ databases">
        <title>The Genome Sequence of Enterococcus malodoratus ATCC_43197 (PacBio/Illumina hybrid assembly).</title>
        <authorList>
            <consortium name="The Broad Institute Genomics Platform"/>
            <consortium name="The Broad Institute Genome Sequencing Center for Infectious Disease"/>
            <person name="Earl A."/>
            <person name="Russ C."/>
            <person name="Gilmore M."/>
            <person name="Surin D."/>
            <person name="Walker B."/>
            <person name="Young S."/>
            <person name="Zeng Q."/>
            <person name="Gargeya S."/>
            <person name="Fitzgerald M."/>
            <person name="Haas B."/>
            <person name="Abouelleil A."/>
            <person name="Allen A.W."/>
            <person name="Alvarado L."/>
            <person name="Arachchi H.M."/>
            <person name="Berlin A.M."/>
            <person name="Chapman S.B."/>
            <person name="Gainer-Dewar J."/>
            <person name="Goldberg J."/>
            <person name="Griggs A."/>
            <person name="Gujja S."/>
            <person name="Hansen M."/>
            <person name="Howarth C."/>
            <person name="Imamovic A."/>
            <person name="Ireland A."/>
            <person name="Larimer J."/>
            <person name="McCowan C."/>
            <person name="Murphy C."/>
            <person name="Pearson M."/>
            <person name="Poon T.W."/>
            <person name="Priest M."/>
            <person name="Roberts A."/>
            <person name="Saif S."/>
            <person name="Shea T."/>
            <person name="Sisk P."/>
            <person name="Sykes S."/>
            <person name="Wortman J."/>
            <person name="Nusbaum C."/>
            <person name="Birren B."/>
        </authorList>
    </citation>
    <scope>NUCLEOTIDE SEQUENCE [LARGE SCALE GENOMIC DNA]</scope>
    <source>
        <strain evidence="8 10">ATCC 43197</strain>
    </source>
</reference>
<dbReference type="InterPro" id="IPR018120">
    <property type="entry name" value="Glyco_hydro_1_AS"/>
</dbReference>
<dbReference type="PROSITE" id="PS00653">
    <property type="entry name" value="GLYCOSYL_HYDROL_F1_2"/>
    <property type="match status" value="1"/>
</dbReference>
<dbReference type="GO" id="GO:0008422">
    <property type="term" value="F:beta-glucosidase activity"/>
    <property type="evidence" value="ECO:0007669"/>
    <property type="project" value="TreeGrafter"/>
</dbReference>
<dbReference type="eggNOG" id="COG2723">
    <property type="taxonomic scope" value="Bacteria"/>
</dbReference>
<dbReference type="InterPro" id="IPR017853">
    <property type="entry name" value="GH"/>
</dbReference>
<dbReference type="PANTHER" id="PTHR10353:SF122">
    <property type="entry name" value="6-PHOSPHO-BETA-GLUCOSIDASE ASCB-RELATED"/>
    <property type="match status" value="1"/>
</dbReference>
<dbReference type="PANTHER" id="PTHR10353">
    <property type="entry name" value="GLYCOSYL HYDROLASE"/>
    <property type="match status" value="1"/>
</dbReference>
<dbReference type="GO" id="GO:0016052">
    <property type="term" value="P:carbohydrate catabolic process"/>
    <property type="evidence" value="ECO:0007669"/>
    <property type="project" value="TreeGrafter"/>
</dbReference>
<dbReference type="EMBL" id="AJAK01000021">
    <property type="protein sequence ID" value="EOH75017.1"/>
    <property type="molecule type" value="Genomic_DNA"/>
</dbReference>
<dbReference type="SUPFAM" id="SSF51445">
    <property type="entry name" value="(Trans)glycosidases"/>
    <property type="match status" value="1"/>
</dbReference>
<evidence type="ECO:0008006" key="11">
    <source>
        <dbReference type="Google" id="ProtNLM"/>
    </source>
</evidence>
<dbReference type="OrthoDB" id="9765195at2"/>
<dbReference type="GO" id="GO:0005829">
    <property type="term" value="C:cytosol"/>
    <property type="evidence" value="ECO:0007669"/>
    <property type="project" value="TreeGrafter"/>
</dbReference>
<evidence type="ECO:0000313" key="9">
    <source>
        <dbReference type="Proteomes" id="UP000013783"/>
    </source>
</evidence>
<comment type="caution">
    <text evidence="7">The sequence shown here is derived from an EMBL/GenBank/DDBJ whole genome shotgun (WGS) entry which is preliminary data.</text>
</comment>
<evidence type="ECO:0000313" key="10">
    <source>
        <dbReference type="Proteomes" id="UP000014148"/>
    </source>
</evidence>
<comment type="similarity">
    <text evidence="1 5">Belongs to the glycosyl hydrolase 1 family.</text>
</comment>
<feature type="active site" description="Nucleophile" evidence="4">
    <location>
        <position position="369"/>
    </location>
</feature>
<dbReference type="EMBL" id="ASWA01000003">
    <property type="protein sequence ID" value="EOT66919.1"/>
    <property type="molecule type" value="Genomic_DNA"/>
</dbReference>
<dbReference type="Proteomes" id="UP000013783">
    <property type="component" value="Unassembled WGS sequence"/>
</dbReference>
<protein>
    <recommendedName>
        <fullName evidence="11">6-phospho-beta-glucosidase</fullName>
    </recommendedName>
</protein>
<organism evidence="7 9">
    <name type="scientific">Enterococcus malodoratus ATCC 43197</name>
    <dbReference type="NCBI Taxonomy" id="1158601"/>
    <lineage>
        <taxon>Bacteria</taxon>
        <taxon>Bacillati</taxon>
        <taxon>Bacillota</taxon>
        <taxon>Bacilli</taxon>
        <taxon>Lactobacillales</taxon>
        <taxon>Enterococcaceae</taxon>
        <taxon>Enterococcus</taxon>
    </lineage>
</organism>
<dbReference type="InterPro" id="IPR033132">
    <property type="entry name" value="GH_1_N_CS"/>
</dbReference>
<evidence type="ECO:0000256" key="1">
    <source>
        <dbReference type="ARBA" id="ARBA00010838"/>
    </source>
</evidence>
<dbReference type="AlphaFoldDB" id="R2NSJ9"/>
<dbReference type="PRINTS" id="PR00131">
    <property type="entry name" value="GLHYDRLASE1"/>
</dbReference>
<dbReference type="STRING" id="71451.RV07_GL003887"/>
<accession>R2NSJ9</accession>
<evidence type="ECO:0000256" key="5">
    <source>
        <dbReference type="RuleBase" id="RU003690"/>
    </source>
</evidence>
<evidence type="ECO:0000313" key="8">
    <source>
        <dbReference type="EMBL" id="EOT66919.1"/>
    </source>
</evidence>
<dbReference type="Gene3D" id="3.20.20.80">
    <property type="entry name" value="Glycosidases"/>
    <property type="match status" value="1"/>
</dbReference>
<dbReference type="RefSeq" id="WP_010742057.1">
    <property type="nucleotide sequence ID" value="NZ_KB946251.1"/>
</dbReference>
<evidence type="ECO:0000256" key="2">
    <source>
        <dbReference type="ARBA" id="ARBA00022801"/>
    </source>
</evidence>
<evidence type="ECO:0000313" key="7">
    <source>
        <dbReference type="EMBL" id="EOH75017.1"/>
    </source>
</evidence>
<proteinExistence type="inferred from homology"/>
<gene>
    <name evidence="8" type="ORF">I585_02440</name>
    <name evidence="7" type="ORF">UAI_03258</name>
</gene>
<evidence type="ECO:0000256" key="4">
    <source>
        <dbReference type="PROSITE-ProRule" id="PRU10055"/>
    </source>
</evidence>
<keyword evidence="3 6" id="KW-0326">Glycosidase</keyword>
<dbReference type="Proteomes" id="UP000014148">
    <property type="component" value="Unassembled WGS sequence"/>
</dbReference>
<sequence>MKLRDDFLWGGATAANQYEGAYLEDGKGLTINDVELGAEHGKKRLIHQTVQANNYYPSHEAVDFYHRYEEDIALFAEMGFKSLRISISWARIFPNGDDLEPNERGLAFYDRVFDELLSYGIEPIVTLHHFELPLNLVEKYGAWRNRKLVDLAVRYAQTVMERYKDKVKYWITFNEINALFISSQPWHMAGIIYQEDENRMNTMFQAAHHQLVASAKTVIEGKKINPSFKFGCMLLYPCTYAATCHPNDQIKAREKMLATYYFGDVHIRGKYTNNCLAYTESLNGTIDFEPGDAALLAQGTVDYLSFSYYFSAIEGISEEIEMAEGNLSSGGKNPFLETTEWGWQIDPVGLRNSLNSLYDRYQIPLFIVENGMGALDTIEKDGTINDDYRIDYLAQHIKALKDAVEQDHVDLLGYTVWGPIDIISAGTGEMRKRYGFIYVDKDDDGHGSLNRSKKKSFEWFKKVIATNGESVELEGSYH</sequence>
<reference evidence="7 9" key="1">
    <citation type="submission" date="2013-02" db="EMBL/GenBank/DDBJ databases">
        <title>The Genome Sequence of Enterococcus malodoratus ATCC_43197.</title>
        <authorList>
            <consortium name="The Broad Institute Genome Sequencing Platform"/>
            <consortium name="The Broad Institute Genome Sequencing Center for Infectious Disease"/>
            <person name="Earl A.M."/>
            <person name="Gilmore M.S."/>
            <person name="Lebreton F."/>
            <person name="Walker B."/>
            <person name="Young S.K."/>
            <person name="Zeng Q."/>
            <person name="Gargeya S."/>
            <person name="Fitzgerald M."/>
            <person name="Haas B."/>
            <person name="Abouelleil A."/>
            <person name="Alvarado L."/>
            <person name="Arachchi H.M."/>
            <person name="Berlin A.M."/>
            <person name="Chapman S.B."/>
            <person name="Dewar J."/>
            <person name="Goldberg J."/>
            <person name="Griggs A."/>
            <person name="Gujja S."/>
            <person name="Hansen M."/>
            <person name="Howarth C."/>
            <person name="Imamovic A."/>
            <person name="Larimer J."/>
            <person name="McCowan C."/>
            <person name="Murphy C."/>
            <person name="Neiman D."/>
            <person name="Pearson M."/>
            <person name="Priest M."/>
            <person name="Roberts A."/>
            <person name="Saif S."/>
            <person name="Shea T."/>
            <person name="Sisk P."/>
            <person name="Sykes S."/>
            <person name="Wortman J."/>
            <person name="Nusbaum C."/>
            <person name="Birren B."/>
        </authorList>
    </citation>
    <scope>NUCLEOTIDE SEQUENCE [LARGE SCALE GENOMIC DNA]</scope>
    <source>
        <strain evidence="7 9">ATCC 43197</strain>
    </source>
</reference>
<name>R2NSJ9_9ENTE</name>
<dbReference type="InterPro" id="IPR001360">
    <property type="entry name" value="Glyco_hydro_1"/>
</dbReference>